<name>A0A1B7MIR0_9AGAM</name>
<feature type="region of interest" description="Disordered" evidence="1">
    <location>
        <begin position="1"/>
        <end position="49"/>
    </location>
</feature>
<evidence type="ECO:0000256" key="1">
    <source>
        <dbReference type="SAM" id="MobiDB-lite"/>
    </source>
</evidence>
<sequence>MIKVSSMENEKAGSVTRREGRGDSRDREMESLVGDGGSESNSRSFSDGCGVEGVRRWCRLRRKMSELEGCASPFRIVDHDRNGLPGSTIVCIICIQLPTSLYKLTVDVKFVRCTQVNS</sequence>
<organism evidence="2 3">
    <name type="scientific">Rhizopogon vinicolor AM-OR11-026</name>
    <dbReference type="NCBI Taxonomy" id="1314800"/>
    <lineage>
        <taxon>Eukaryota</taxon>
        <taxon>Fungi</taxon>
        <taxon>Dikarya</taxon>
        <taxon>Basidiomycota</taxon>
        <taxon>Agaricomycotina</taxon>
        <taxon>Agaricomycetes</taxon>
        <taxon>Agaricomycetidae</taxon>
        <taxon>Boletales</taxon>
        <taxon>Suillineae</taxon>
        <taxon>Rhizopogonaceae</taxon>
        <taxon>Rhizopogon</taxon>
    </lineage>
</organism>
<dbReference type="InParanoid" id="A0A1B7MIR0"/>
<dbReference type="AlphaFoldDB" id="A0A1B7MIR0"/>
<gene>
    <name evidence="2" type="ORF">K503DRAFT_603232</name>
</gene>
<dbReference type="Proteomes" id="UP000092154">
    <property type="component" value="Unassembled WGS sequence"/>
</dbReference>
<dbReference type="EMBL" id="KV448995">
    <property type="protein sequence ID" value="OAX32485.1"/>
    <property type="molecule type" value="Genomic_DNA"/>
</dbReference>
<evidence type="ECO:0000313" key="3">
    <source>
        <dbReference type="Proteomes" id="UP000092154"/>
    </source>
</evidence>
<reference evidence="2 3" key="1">
    <citation type="submission" date="2016-06" db="EMBL/GenBank/DDBJ databases">
        <title>Comparative genomics of the ectomycorrhizal sister species Rhizopogon vinicolor and Rhizopogon vesiculosus (Basidiomycota: Boletales) reveals a divergence of the mating type B locus.</title>
        <authorList>
            <consortium name="DOE Joint Genome Institute"/>
            <person name="Mujic A.B."/>
            <person name="Kuo A."/>
            <person name="Tritt A."/>
            <person name="Lipzen A."/>
            <person name="Chen C."/>
            <person name="Johnson J."/>
            <person name="Sharma A."/>
            <person name="Barry K."/>
            <person name="Grigoriev I.V."/>
            <person name="Spatafora J.W."/>
        </authorList>
    </citation>
    <scope>NUCLEOTIDE SEQUENCE [LARGE SCALE GENOMIC DNA]</scope>
    <source>
        <strain evidence="2 3">AM-OR11-026</strain>
    </source>
</reference>
<evidence type="ECO:0000313" key="2">
    <source>
        <dbReference type="EMBL" id="OAX32485.1"/>
    </source>
</evidence>
<keyword evidence="3" id="KW-1185">Reference proteome</keyword>
<protein>
    <submittedName>
        <fullName evidence="2">Uncharacterized protein</fullName>
    </submittedName>
</protein>
<feature type="compositionally biased region" description="Basic and acidic residues" evidence="1">
    <location>
        <begin position="8"/>
        <end position="30"/>
    </location>
</feature>
<accession>A0A1B7MIR0</accession>
<proteinExistence type="predicted"/>